<dbReference type="EMBL" id="JAPFCC010000001">
    <property type="protein sequence ID" value="MCW7553013.1"/>
    <property type="molecule type" value="Genomic_DNA"/>
</dbReference>
<organism evidence="1 2">
    <name type="scientific">Endozoicomonas gorgoniicola</name>
    <dbReference type="NCBI Taxonomy" id="1234144"/>
    <lineage>
        <taxon>Bacteria</taxon>
        <taxon>Pseudomonadati</taxon>
        <taxon>Pseudomonadota</taxon>
        <taxon>Gammaproteobacteria</taxon>
        <taxon>Oceanospirillales</taxon>
        <taxon>Endozoicomonadaceae</taxon>
        <taxon>Endozoicomonas</taxon>
    </lineage>
</organism>
<dbReference type="Proteomes" id="UP001209854">
    <property type="component" value="Unassembled WGS sequence"/>
</dbReference>
<proteinExistence type="predicted"/>
<sequence>MRNYRNITKSENGSLSDRFSFLLKYNEDCTKSDFSWAAITVFDHWLYESDSLDRIEEASDLEKARWTESVKKFLCNLVQIEAPLKYRYRGRNTKQRLQFSRYVGIEDYGDFIASSFDKTYCPNIVFPKLGVDLWFEDNWTLHFKYKSQLECKALLNLVAESGLFVLPAYCAEHLNQYSELAAFMVESGLNKAIYRTSTA</sequence>
<gene>
    <name evidence="1" type="ORF">NX722_10240</name>
</gene>
<name>A0ABT3MUH2_9GAMM</name>
<evidence type="ECO:0000313" key="2">
    <source>
        <dbReference type="Proteomes" id="UP001209854"/>
    </source>
</evidence>
<comment type="caution">
    <text evidence="1">The sequence shown here is derived from an EMBL/GenBank/DDBJ whole genome shotgun (WGS) entry which is preliminary data.</text>
</comment>
<protein>
    <submittedName>
        <fullName evidence="1">Uncharacterized protein</fullName>
    </submittedName>
</protein>
<accession>A0ABT3MUH2</accession>
<keyword evidence="2" id="KW-1185">Reference proteome</keyword>
<dbReference type="RefSeq" id="WP_262567889.1">
    <property type="nucleotide sequence ID" value="NZ_JAPFCC010000001.1"/>
</dbReference>
<reference evidence="1 2" key="1">
    <citation type="submission" date="2022-10" db="EMBL/GenBank/DDBJ databases">
        <title>High-quality genome sequences of two octocoral-associated bacteria, Endozoicomonas euniceicola EF212 and Endozoicomonas gorgoniicola PS125.</title>
        <authorList>
            <person name="Chiou Y.-J."/>
            <person name="Chen Y.-H."/>
        </authorList>
    </citation>
    <scope>NUCLEOTIDE SEQUENCE [LARGE SCALE GENOMIC DNA]</scope>
    <source>
        <strain evidence="1 2">PS125</strain>
    </source>
</reference>
<evidence type="ECO:0000313" key="1">
    <source>
        <dbReference type="EMBL" id="MCW7553013.1"/>
    </source>
</evidence>